<dbReference type="PANTHER" id="PTHR42759">
    <property type="entry name" value="MOXR FAMILY PROTEIN"/>
    <property type="match status" value="1"/>
</dbReference>
<dbReference type="InterPro" id="IPR011704">
    <property type="entry name" value="ATPase_dyneun-rel_AAA"/>
</dbReference>
<accession>A0ABV8LK38</accession>
<dbReference type="RefSeq" id="WP_253754462.1">
    <property type="nucleotide sequence ID" value="NZ_JAMZDZ010000001.1"/>
</dbReference>
<dbReference type="Gene3D" id="3.40.50.300">
    <property type="entry name" value="P-loop containing nucleotide triphosphate hydrolases"/>
    <property type="match status" value="1"/>
</dbReference>
<dbReference type="SMART" id="SM00382">
    <property type="entry name" value="AAA"/>
    <property type="match status" value="1"/>
</dbReference>
<dbReference type="Proteomes" id="UP001595816">
    <property type="component" value="Unassembled WGS sequence"/>
</dbReference>
<dbReference type="PANTHER" id="PTHR42759:SF1">
    <property type="entry name" value="MAGNESIUM-CHELATASE SUBUNIT CHLD"/>
    <property type="match status" value="1"/>
</dbReference>
<reference evidence="3" key="1">
    <citation type="journal article" date="2019" name="Int. J. Syst. Evol. Microbiol.">
        <title>The Global Catalogue of Microorganisms (GCM) 10K type strain sequencing project: providing services to taxonomists for standard genome sequencing and annotation.</title>
        <authorList>
            <consortium name="The Broad Institute Genomics Platform"/>
            <consortium name="The Broad Institute Genome Sequencing Center for Infectious Disease"/>
            <person name="Wu L."/>
            <person name="Ma J."/>
        </authorList>
    </citation>
    <scope>NUCLEOTIDE SEQUENCE [LARGE SCALE GENOMIC DNA]</scope>
    <source>
        <strain evidence="3">CGMCC 4.7289</strain>
    </source>
</reference>
<keyword evidence="3" id="KW-1185">Reference proteome</keyword>
<dbReference type="SUPFAM" id="SSF52540">
    <property type="entry name" value="P-loop containing nucleoside triphosphate hydrolases"/>
    <property type="match status" value="1"/>
</dbReference>
<dbReference type="EMBL" id="JBHSAY010000006">
    <property type="protein sequence ID" value="MFC4131179.1"/>
    <property type="molecule type" value="Genomic_DNA"/>
</dbReference>
<evidence type="ECO:0000313" key="3">
    <source>
        <dbReference type="Proteomes" id="UP001595816"/>
    </source>
</evidence>
<feature type="domain" description="AAA+ ATPase" evidence="1">
    <location>
        <begin position="129"/>
        <end position="273"/>
    </location>
</feature>
<name>A0ABV8LK38_9ACTN</name>
<gene>
    <name evidence="2" type="ORF">ACFOZ4_11245</name>
</gene>
<dbReference type="InterPro" id="IPR027417">
    <property type="entry name" value="P-loop_NTPase"/>
</dbReference>
<comment type="caution">
    <text evidence="2">The sequence shown here is derived from an EMBL/GenBank/DDBJ whole genome shotgun (WGS) entry which is preliminary data.</text>
</comment>
<proteinExistence type="predicted"/>
<evidence type="ECO:0000313" key="2">
    <source>
        <dbReference type="EMBL" id="MFC4131179.1"/>
    </source>
</evidence>
<sequence>MTTPTPPKLNRSGTVKLGPNELRKDVLAFLAAHPDKAFTIAEICAGIGRTNGAVPLAAKRLVELGQAVNVGNTFQFAAGTATPPASAAPPVAVVAGKPTSILRPNGQQYYPRRLADGTDIEVLRRLRTAGIPALLYGPPGTGKTSLLEAAFPDLITLAGDEDTTVGDLVGDYVPDGAGGYRWVDGPLTVAMTTGAVLLADDATLISPKVLAALYPAMDGRGEITVKAHGARTVHAVPGFYVVAGHNPGAHGAILTEALASRFTAQIEVSTDYDLAQQLGVDKRLVAAARVLSGKTKTGEAGWAPQMRELLGAQRLAAQIGLDHAVANLIGAAPPEDRDEVVATLTKAFRKPPLSPLSVGNQI</sequence>
<evidence type="ECO:0000259" key="1">
    <source>
        <dbReference type="SMART" id="SM00382"/>
    </source>
</evidence>
<organism evidence="2 3">
    <name type="scientific">Hamadaea flava</name>
    <dbReference type="NCBI Taxonomy" id="1742688"/>
    <lineage>
        <taxon>Bacteria</taxon>
        <taxon>Bacillati</taxon>
        <taxon>Actinomycetota</taxon>
        <taxon>Actinomycetes</taxon>
        <taxon>Micromonosporales</taxon>
        <taxon>Micromonosporaceae</taxon>
        <taxon>Hamadaea</taxon>
    </lineage>
</organism>
<dbReference type="Pfam" id="PF07728">
    <property type="entry name" value="AAA_5"/>
    <property type="match status" value="1"/>
</dbReference>
<dbReference type="InterPro" id="IPR050764">
    <property type="entry name" value="CbbQ/NirQ/NorQ/GpvN"/>
</dbReference>
<protein>
    <submittedName>
        <fullName evidence="2">AAA family ATPase</fullName>
    </submittedName>
</protein>
<dbReference type="InterPro" id="IPR003593">
    <property type="entry name" value="AAA+_ATPase"/>
</dbReference>